<dbReference type="InterPro" id="IPR036259">
    <property type="entry name" value="MFS_trans_sf"/>
</dbReference>
<dbReference type="SUPFAM" id="SSF103473">
    <property type="entry name" value="MFS general substrate transporter"/>
    <property type="match status" value="1"/>
</dbReference>
<gene>
    <name evidence="2" type="ORF">LZD57_04250</name>
</gene>
<name>A0A9X1NZL4_9HYPH</name>
<evidence type="ECO:0000313" key="3">
    <source>
        <dbReference type="Proteomes" id="UP001139035"/>
    </source>
</evidence>
<dbReference type="AlphaFoldDB" id="A0A9X1NZL4"/>
<keyword evidence="1" id="KW-0812">Transmembrane</keyword>
<feature type="transmembrane region" description="Helical" evidence="1">
    <location>
        <begin position="52"/>
        <end position="72"/>
    </location>
</feature>
<evidence type="ECO:0000256" key="1">
    <source>
        <dbReference type="SAM" id="Phobius"/>
    </source>
</evidence>
<dbReference type="EMBL" id="JAJUWU010000003">
    <property type="protein sequence ID" value="MCE7027194.1"/>
    <property type="molecule type" value="Genomic_DNA"/>
</dbReference>
<accession>A0A9X1NZL4</accession>
<feature type="transmembrane region" description="Helical" evidence="1">
    <location>
        <begin position="12"/>
        <end position="32"/>
    </location>
</feature>
<reference evidence="2" key="1">
    <citation type="submission" date="2022-01" db="EMBL/GenBank/DDBJ databases">
        <title>Jiella avicenniae sp. nov., a novel endophytic bacterium isolated from bark of Avicennia marina.</title>
        <authorList>
            <person name="Tuo L."/>
        </authorList>
    </citation>
    <scope>NUCLEOTIDE SEQUENCE</scope>
    <source>
        <strain evidence="2">CBK1P-4</strain>
    </source>
</reference>
<organism evidence="2 3">
    <name type="scientific">Jiella avicenniae</name>
    <dbReference type="NCBI Taxonomy" id="2907202"/>
    <lineage>
        <taxon>Bacteria</taxon>
        <taxon>Pseudomonadati</taxon>
        <taxon>Pseudomonadota</taxon>
        <taxon>Alphaproteobacteria</taxon>
        <taxon>Hyphomicrobiales</taxon>
        <taxon>Aurantimonadaceae</taxon>
        <taxon>Jiella</taxon>
    </lineage>
</organism>
<keyword evidence="1" id="KW-1133">Transmembrane helix</keyword>
<proteinExistence type="predicted"/>
<dbReference type="RefSeq" id="WP_233717866.1">
    <property type="nucleotide sequence ID" value="NZ_JAJUWU010000003.1"/>
</dbReference>
<keyword evidence="3" id="KW-1185">Reference proteome</keyword>
<dbReference type="Proteomes" id="UP001139035">
    <property type="component" value="Unassembled WGS sequence"/>
</dbReference>
<comment type="caution">
    <text evidence="2">The sequence shown here is derived from an EMBL/GenBank/DDBJ whole genome shotgun (WGS) entry which is preliminary data.</text>
</comment>
<sequence length="79" mass="8366">MSPTPRAAHPSAGIAALAVGETIVWAAFYYTFPALLTRWKGAEGWSKTILTAAFAGTIMLSALLAPLAGRLIDRGHGRR</sequence>
<protein>
    <recommendedName>
        <fullName evidence="4">MFS transporter</fullName>
    </recommendedName>
</protein>
<evidence type="ECO:0000313" key="2">
    <source>
        <dbReference type="EMBL" id="MCE7027194.1"/>
    </source>
</evidence>
<evidence type="ECO:0008006" key="4">
    <source>
        <dbReference type="Google" id="ProtNLM"/>
    </source>
</evidence>
<keyword evidence="1" id="KW-0472">Membrane</keyword>